<dbReference type="KEGG" id="psti:SOO65_16400"/>
<comment type="similarity">
    <text evidence="1">Belongs to the GST superfamily.</text>
</comment>
<keyword evidence="5" id="KW-1185">Reference proteome</keyword>
<dbReference type="Gene3D" id="3.40.30.10">
    <property type="entry name" value="Glutaredoxin"/>
    <property type="match status" value="1"/>
</dbReference>
<dbReference type="EMBL" id="CP139487">
    <property type="protein sequence ID" value="WPU64276.1"/>
    <property type="molecule type" value="Genomic_DNA"/>
</dbReference>
<dbReference type="PANTHER" id="PTHR44051">
    <property type="entry name" value="GLUTATHIONE S-TRANSFERASE-RELATED"/>
    <property type="match status" value="1"/>
</dbReference>
<protein>
    <submittedName>
        <fullName evidence="4">Glutathione binding-like protein</fullName>
    </submittedName>
</protein>
<dbReference type="InterPro" id="IPR004045">
    <property type="entry name" value="Glutathione_S-Trfase_N"/>
</dbReference>
<dbReference type="SUPFAM" id="SSF52833">
    <property type="entry name" value="Thioredoxin-like"/>
    <property type="match status" value="1"/>
</dbReference>
<dbReference type="Gene3D" id="1.20.1050.10">
    <property type="match status" value="1"/>
</dbReference>
<gene>
    <name evidence="4" type="ORF">SOO65_16400</name>
</gene>
<dbReference type="Pfam" id="PF00043">
    <property type="entry name" value="GST_C"/>
    <property type="match status" value="1"/>
</dbReference>
<sequence length="203" mass="23263">MKLIYAKGTCAFGVHLLLEEIGKKYETMQVKLHEKNSILEKYNPKNYVPALILDNGEVLTEGIAILAYISDSNARYDLLPEPGTIERARSVEWLVYLSSEFHKGFGPLFAREKLGEYLNIVNDKLKVRLKFMNDHLAHKKFFMGEDITVIDMYAIGLFRIAQHLKIDFAPYPNIKRFIQNMEDLPLVKKVTEAENGEQLAKAA</sequence>
<dbReference type="CDD" id="cd03188">
    <property type="entry name" value="GST_C_Beta"/>
    <property type="match status" value="1"/>
</dbReference>
<name>A0AAX4HM45_9BACT</name>
<dbReference type="SFLD" id="SFLDS00019">
    <property type="entry name" value="Glutathione_Transferase_(cytos"/>
    <property type="match status" value="1"/>
</dbReference>
<dbReference type="Proteomes" id="UP001324634">
    <property type="component" value="Chromosome"/>
</dbReference>
<dbReference type="InterPro" id="IPR036282">
    <property type="entry name" value="Glutathione-S-Trfase_C_sf"/>
</dbReference>
<feature type="domain" description="GST N-terminal" evidence="2">
    <location>
        <begin position="1"/>
        <end position="77"/>
    </location>
</feature>
<reference evidence="4 5" key="1">
    <citation type="submission" date="2023-11" db="EMBL/GenBank/DDBJ databases">
        <title>Peredibacter starrii A3.12.</title>
        <authorList>
            <person name="Mitchell R.J."/>
        </authorList>
    </citation>
    <scope>NUCLEOTIDE SEQUENCE [LARGE SCALE GENOMIC DNA]</scope>
    <source>
        <strain evidence="4 5">A3.12</strain>
    </source>
</reference>
<organism evidence="4 5">
    <name type="scientific">Peredibacter starrii</name>
    <dbReference type="NCBI Taxonomy" id="28202"/>
    <lineage>
        <taxon>Bacteria</taxon>
        <taxon>Pseudomonadati</taxon>
        <taxon>Bdellovibrionota</taxon>
        <taxon>Bacteriovoracia</taxon>
        <taxon>Bacteriovoracales</taxon>
        <taxon>Bacteriovoracaceae</taxon>
        <taxon>Peredibacter</taxon>
    </lineage>
</organism>
<dbReference type="SFLD" id="SFLDG00358">
    <property type="entry name" value="Main_(cytGST)"/>
    <property type="match status" value="1"/>
</dbReference>
<dbReference type="PANTHER" id="PTHR44051:SF8">
    <property type="entry name" value="GLUTATHIONE S-TRANSFERASE GSTA"/>
    <property type="match status" value="1"/>
</dbReference>
<dbReference type="InterPro" id="IPR036249">
    <property type="entry name" value="Thioredoxin-like_sf"/>
</dbReference>
<dbReference type="Pfam" id="PF02798">
    <property type="entry name" value="GST_N"/>
    <property type="match status" value="1"/>
</dbReference>
<accession>A0AAX4HM45</accession>
<dbReference type="AlphaFoldDB" id="A0AAX4HM45"/>
<dbReference type="InterPro" id="IPR040079">
    <property type="entry name" value="Glutathione_S-Trfase"/>
</dbReference>
<dbReference type="PROSITE" id="PS50405">
    <property type="entry name" value="GST_CTER"/>
    <property type="match status" value="1"/>
</dbReference>
<dbReference type="InterPro" id="IPR010987">
    <property type="entry name" value="Glutathione-S-Trfase_C-like"/>
</dbReference>
<evidence type="ECO:0000313" key="5">
    <source>
        <dbReference type="Proteomes" id="UP001324634"/>
    </source>
</evidence>
<evidence type="ECO:0000256" key="1">
    <source>
        <dbReference type="RuleBase" id="RU003494"/>
    </source>
</evidence>
<evidence type="ECO:0000313" key="4">
    <source>
        <dbReference type="EMBL" id="WPU64276.1"/>
    </source>
</evidence>
<dbReference type="CDD" id="cd03057">
    <property type="entry name" value="GST_N_Beta"/>
    <property type="match status" value="1"/>
</dbReference>
<evidence type="ECO:0000259" key="3">
    <source>
        <dbReference type="PROSITE" id="PS50405"/>
    </source>
</evidence>
<dbReference type="PROSITE" id="PS50404">
    <property type="entry name" value="GST_NTER"/>
    <property type="match status" value="1"/>
</dbReference>
<dbReference type="SUPFAM" id="SSF47616">
    <property type="entry name" value="GST C-terminal domain-like"/>
    <property type="match status" value="1"/>
</dbReference>
<evidence type="ECO:0000259" key="2">
    <source>
        <dbReference type="PROSITE" id="PS50404"/>
    </source>
</evidence>
<dbReference type="RefSeq" id="WP_321392769.1">
    <property type="nucleotide sequence ID" value="NZ_CP139487.1"/>
</dbReference>
<dbReference type="InterPro" id="IPR004046">
    <property type="entry name" value="GST_C"/>
</dbReference>
<feature type="domain" description="GST C-terminal" evidence="3">
    <location>
        <begin position="83"/>
        <end position="203"/>
    </location>
</feature>
<proteinExistence type="inferred from homology"/>